<dbReference type="InterPro" id="IPR014315">
    <property type="entry name" value="ABC_heterocyst_DevB"/>
</dbReference>
<dbReference type="PANTHER" id="PTHR32347:SF27">
    <property type="entry name" value="RND EFFLUX PUMP MEMBRANE FUSION PROTEIN BARREL-SANDWICH DOMAIN-CONTAINING PROTEIN"/>
    <property type="match status" value="1"/>
</dbReference>
<comment type="caution">
    <text evidence="5">The sequence shown here is derived from an EMBL/GenBank/DDBJ whole genome shotgun (WGS) entry which is preliminary data.</text>
</comment>
<dbReference type="NCBIfam" id="TIGR02971">
    <property type="entry name" value="heterocyst_DevB"/>
    <property type="match status" value="1"/>
</dbReference>
<organism evidence="5 6">
    <name type="scientific">Adonisia turfae CCMR0081</name>
    <dbReference type="NCBI Taxonomy" id="2292702"/>
    <lineage>
        <taxon>Bacteria</taxon>
        <taxon>Bacillati</taxon>
        <taxon>Cyanobacteriota</taxon>
        <taxon>Adonisia</taxon>
        <taxon>Adonisia turfae</taxon>
    </lineage>
</organism>
<dbReference type="GO" id="GO:0030313">
    <property type="term" value="C:cell envelope"/>
    <property type="evidence" value="ECO:0007669"/>
    <property type="project" value="UniProtKB-SubCell"/>
</dbReference>
<proteinExistence type="predicted"/>
<evidence type="ECO:0000313" key="6">
    <source>
        <dbReference type="Proteomes" id="UP000481033"/>
    </source>
</evidence>
<accession>A0A6M0RGN5</accession>
<dbReference type="SUPFAM" id="SSF111369">
    <property type="entry name" value="HlyD-like secretion proteins"/>
    <property type="match status" value="1"/>
</dbReference>
<feature type="coiled-coil region" evidence="3">
    <location>
        <begin position="98"/>
        <end position="132"/>
    </location>
</feature>
<keyword evidence="4" id="KW-1133">Transmembrane helix</keyword>
<dbReference type="EMBL" id="QXHD01000003">
    <property type="protein sequence ID" value="NEZ54781.1"/>
    <property type="molecule type" value="Genomic_DNA"/>
</dbReference>
<dbReference type="Gene3D" id="2.40.30.170">
    <property type="match status" value="1"/>
</dbReference>
<dbReference type="PANTHER" id="PTHR32347">
    <property type="entry name" value="EFFLUX SYSTEM COMPONENT YKNX-RELATED"/>
    <property type="match status" value="1"/>
</dbReference>
<keyword evidence="4" id="KW-0812">Transmembrane</keyword>
<feature type="coiled-coil region" evidence="3">
    <location>
        <begin position="201"/>
        <end position="264"/>
    </location>
</feature>
<evidence type="ECO:0000256" key="4">
    <source>
        <dbReference type="SAM" id="Phobius"/>
    </source>
</evidence>
<evidence type="ECO:0000256" key="1">
    <source>
        <dbReference type="ARBA" id="ARBA00004196"/>
    </source>
</evidence>
<evidence type="ECO:0000256" key="2">
    <source>
        <dbReference type="ARBA" id="ARBA00023054"/>
    </source>
</evidence>
<protein>
    <submittedName>
        <fullName evidence="5">HlyD family efflux transporter periplasmic adaptor subunit</fullName>
    </submittedName>
</protein>
<reference evidence="5 6" key="1">
    <citation type="journal article" date="2020" name="Microb. Ecol.">
        <title>Ecogenomics of the Marine Benthic Filamentous Cyanobacterium Adonisia.</title>
        <authorList>
            <person name="Walter J.M."/>
            <person name="Coutinho F.H."/>
            <person name="Leomil L."/>
            <person name="Hargreaves P.I."/>
            <person name="Campeao M.E."/>
            <person name="Vieira V.V."/>
            <person name="Silva B.S."/>
            <person name="Fistarol G.O."/>
            <person name="Salomon P.S."/>
            <person name="Sawabe T."/>
            <person name="Mino S."/>
            <person name="Hosokawa M."/>
            <person name="Miyashita H."/>
            <person name="Maruyama F."/>
            <person name="van Verk M.C."/>
            <person name="Dutilh B.E."/>
            <person name="Thompson C.C."/>
            <person name="Thompson F.L."/>
        </authorList>
    </citation>
    <scope>NUCLEOTIDE SEQUENCE [LARGE SCALE GENOMIC DNA]</scope>
    <source>
        <strain evidence="5 6">CCMR0081</strain>
    </source>
</reference>
<dbReference type="InterPro" id="IPR050465">
    <property type="entry name" value="UPF0194_transport"/>
</dbReference>
<dbReference type="Proteomes" id="UP000481033">
    <property type="component" value="Unassembled WGS sequence"/>
</dbReference>
<gene>
    <name evidence="5" type="ORF">DXZ20_03550</name>
</gene>
<comment type="subcellular location">
    <subcellularLocation>
        <location evidence="1">Cell envelope</location>
    </subcellularLocation>
</comment>
<dbReference type="PRINTS" id="PR01490">
    <property type="entry name" value="RTXTOXIND"/>
</dbReference>
<name>A0A6M0RGN5_9CYAN</name>
<keyword evidence="4" id="KW-0472">Membrane</keyword>
<evidence type="ECO:0000313" key="5">
    <source>
        <dbReference type="EMBL" id="NEZ54781.1"/>
    </source>
</evidence>
<feature type="transmembrane region" description="Helical" evidence="4">
    <location>
        <begin position="16"/>
        <end position="34"/>
    </location>
</feature>
<keyword evidence="2 3" id="KW-0175">Coiled coil</keyword>
<dbReference type="AlphaFoldDB" id="A0A6M0RGN5"/>
<dbReference type="Gene3D" id="2.40.50.100">
    <property type="match status" value="1"/>
</dbReference>
<evidence type="ECO:0000256" key="3">
    <source>
        <dbReference type="SAM" id="Coils"/>
    </source>
</evidence>
<keyword evidence="6" id="KW-1185">Reference proteome</keyword>
<dbReference type="RefSeq" id="WP_163696435.1">
    <property type="nucleotide sequence ID" value="NZ_QXHD01000003.1"/>
</dbReference>
<sequence length="393" mass="42274">MNLNLINPQKIAVSRQWWLIVGVAVLGVVGVTAWRSAQVLNQREEQVAVLPEITSVTALGRLEPDGETIALTAPTSAQESRIQELLVKEGDVVEAGQVIAILDNRDRMQAALQKAEQQVQIARAQLAQVQAGAQTGELQAQVAEIARLEADQAGNISAQRATVARLDAEVQHAQIEAQRYGSLYQQGAVSASQRDAKQLTYTTAQRQLQEAQASLGRIESAGQEQITQARATLDRIAEVRPVDVDAAEADVQSAIAGVAEAQANLDQAYVRSPRDGQVLKIHTRSGETIGDEGIATLGHTQQMMVVAEVYQDDIAKVNPGQRVEITTPTIDDVLQGTVQRIGLQVESQQVVNEDPAANIDAKVVEVHIQLDDPDGETVATLTNLQVTAAIQIK</sequence>